<feature type="transmembrane region" description="Helical" evidence="6">
    <location>
        <begin position="197"/>
        <end position="219"/>
    </location>
</feature>
<dbReference type="EMBL" id="JAEHOC010000037">
    <property type="protein sequence ID" value="KAG2427956.1"/>
    <property type="molecule type" value="Genomic_DNA"/>
</dbReference>
<dbReference type="OrthoDB" id="549343at2759"/>
<feature type="transmembrane region" description="Helical" evidence="6">
    <location>
        <begin position="877"/>
        <end position="893"/>
    </location>
</feature>
<feature type="region of interest" description="Disordered" evidence="5">
    <location>
        <begin position="668"/>
        <end position="709"/>
    </location>
</feature>
<evidence type="ECO:0000313" key="8">
    <source>
        <dbReference type="EMBL" id="KAG2427956.1"/>
    </source>
</evidence>
<feature type="transmembrane region" description="Helical" evidence="6">
    <location>
        <begin position="161"/>
        <end position="185"/>
    </location>
</feature>
<feature type="transmembrane region" description="Helical" evidence="6">
    <location>
        <begin position="929"/>
        <end position="948"/>
    </location>
</feature>
<evidence type="ECO:0000256" key="4">
    <source>
        <dbReference type="ARBA" id="ARBA00023136"/>
    </source>
</evidence>
<comment type="subcellular location">
    <subcellularLocation>
        <location evidence="1">Membrane</location>
        <topology evidence="1">Multi-pass membrane protein</topology>
    </subcellularLocation>
</comment>
<feature type="region of interest" description="Disordered" evidence="5">
    <location>
        <begin position="336"/>
        <end position="376"/>
    </location>
</feature>
<evidence type="ECO:0000256" key="3">
    <source>
        <dbReference type="ARBA" id="ARBA00022989"/>
    </source>
</evidence>
<protein>
    <recommendedName>
        <fullName evidence="7">Integral membrane bound transporter domain-containing protein</fullName>
    </recommendedName>
</protein>
<name>A0A835SXZ7_CHLIN</name>
<dbReference type="PANTHER" id="PTHR31086">
    <property type="entry name" value="ALUMINUM-ACTIVATED MALATE TRANSPORTER 10"/>
    <property type="match status" value="1"/>
</dbReference>
<evidence type="ECO:0000313" key="9">
    <source>
        <dbReference type="Proteomes" id="UP000650467"/>
    </source>
</evidence>
<feature type="transmembrane region" description="Helical" evidence="6">
    <location>
        <begin position="107"/>
        <end position="130"/>
    </location>
</feature>
<keyword evidence="4 6" id="KW-0472">Membrane</keyword>
<evidence type="ECO:0000256" key="5">
    <source>
        <dbReference type="SAM" id="MobiDB-lite"/>
    </source>
</evidence>
<reference evidence="8" key="1">
    <citation type="journal article" date="2020" name="bioRxiv">
        <title>Comparative genomics of Chlamydomonas.</title>
        <authorList>
            <person name="Craig R.J."/>
            <person name="Hasan A.R."/>
            <person name="Ness R.W."/>
            <person name="Keightley P.D."/>
        </authorList>
    </citation>
    <scope>NUCLEOTIDE SEQUENCE</scope>
    <source>
        <strain evidence="8">SAG 7.73</strain>
    </source>
</reference>
<feature type="compositionally biased region" description="Low complexity" evidence="5">
    <location>
        <begin position="420"/>
        <end position="442"/>
    </location>
</feature>
<feature type="compositionally biased region" description="Pro residues" evidence="5">
    <location>
        <begin position="1237"/>
        <end position="1249"/>
    </location>
</feature>
<gene>
    <name evidence="8" type="ORF">HXX76_011943</name>
</gene>
<feature type="region of interest" description="Disordered" evidence="5">
    <location>
        <begin position="1147"/>
        <end position="1271"/>
    </location>
</feature>
<evidence type="ECO:0000259" key="7">
    <source>
        <dbReference type="Pfam" id="PF13515"/>
    </source>
</evidence>
<feature type="compositionally biased region" description="Low complexity" evidence="5">
    <location>
        <begin position="1189"/>
        <end position="1214"/>
    </location>
</feature>
<comment type="caution">
    <text evidence="8">The sequence shown here is derived from an EMBL/GenBank/DDBJ whole genome shotgun (WGS) entry which is preliminary data.</text>
</comment>
<keyword evidence="2 6" id="KW-0812">Transmembrane</keyword>
<feature type="transmembrane region" description="Helical" evidence="6">
    <location>
        <begin position="957"/>
        <end position="976"/>
    </location>
</feature>
<feature type="transmembrane region" description="Helical" evidence="6">
    <location>
        <begin position="1015"/>
        <end position="1036"/>
    </location>
</feature>
<feature type="region of interest" description="Disordered" evidence="5">
    <location>
        <begin position="420"/>
        <end position="443"/>
    </location>
</feature>
<evidence type="ECO:0000256" key="2">
    <source>
        <dbReference type="ARBA" id="ARBA00022692"/>
    </source>
</evidence>
<dbReference type="Proteomes" id="UP000650467">
    <property type="component" value="Unassembled WGS sequence"/>
</dbReference>
<feature type="compositionally biased region" description="Basic and acidic residues" evidence="5">
    <location>
        <begin position="1165"/>
        <end position="1175"/>
    </location>
</feature>
<feature type="transmembrane region" description="Helical" evidence="6">
    <location>
        <begin position="136"/>
        <end position="154"/>
    </location>
</feature>
<dbReference type="InterPro" id="IPR049453">
    <property type="entry name" value="Memb_transporter_dom"/>
</dbReference>
<sequence>MVDGAQHGADGEPGSKAAAERSSCAGAALNVVRARLHIFGRGAADFILTPGFQCATQLTVGLIPVALFVLVPAMRFYQSCLSATLFIECSLLGCLDNHVGTKLLGCAAVWGAVIWGAVLGGITLSLSLLAGFDDGAHTAVLCCLSAFFIAVMSVNRVGQPLPFVMLIGAMVSCLAFGLVVILGQFQPTHTHIWRQAVGSVLADAAIGAAFTVAAGLAVLPSLAADELRGRVAAALRGVGQAASRYATLAFQPERDPYLTPAASSAALAQLAAASAATAGSLAAESSGPLAKASAATDSAIISGRVHRRVLTPSKISTPFPSCASFSRLMSGSQQAASASAAAAGTGGGPGSDGSDRPSGAPHHRRTTTVNGSVMGRESDMGGVIGEEEGEAMVEVLLEDGGEELSDEAFMELLRRATAPPQAPQAAAAAASAATASPKAATPRVARVGPKWAVWRRSASAGAASDAARRQQQQHGALGGAASAYPAVAVAAAEAEAGAGEAAVGKTSAAGVSDASTTFSAEAATAAASGKAGQQDQHKEHHSHDEGATALPTSNVLLSSPPVAALRPLLARARACIINASCEPPWLLEAPFVPADWARVIAAADELLTRVAALECIVHSREGSRIVHDAALVHYFTVDIVPHFRAALSRVATSCVALSVAVEPGAAARRRRQQQQQQQQGGTKGSACAAGEGAAGDVEQGKPQPGQDKPWAAVKRDLRHVMRQAVHGYWARVRRDGETRVRIIEAHRIRGVSFLWTLTNGIIDSVEALERAVELATTSLEQREAAAAAATAKAGTAAAAAGAAATAKAGGAAAGGGWWARLRGRPGSWEWLWKLTLLFWGEFLLVNLVRVARRELPPLRTAAGRGALLRSRVFQSGVKYWLALSTVLLLILGLSERPDTPEVRHFRPLFGFVVCALSMSERVEATVSRVSLWVLGTVVGGTLGFVVMVDTHLAANPYALLTVICAFTFLVGVASSYPQLRMSMVLTLITFAGVSLCQYTGTCGAHGSPQVYGARLLSVMAGCSVPVLLSQLILPWYTSDWALQSMGRAFSAAAQLVRADYEEFWQDGLRLHTVHKGAAATADLCSRVGTPHPSYAHLSEAAEAGGGGSATGASITGAGAAGAFAAASAGAGGGSGIISKPSSKSLAAAAIGDGKGQHARHSRNLSQDDHHTDQHSHLRPHPLAPQPEITSHGPAPHPSAAAAAGSTPGNSSSIADARHPHPHAAGPHNDQHGGPGLGAPPHPPHPPPQPQDGAHKDGAHMTGGAAGAAEHRGPLGRVSAALGLGRISQPLSAPASIIIEMGRLLSAAPTDIDDALTVEQPEGFAMAAAVNVEPAAGPEAGGASFVYAGGAGAAGAAGAGAAGAAAVGASAGPLGRGSRAPGTAAAAAAAAPPRRLQELVATPLVAVQMSLVQDSVLWTRGPFATPPVVAAVLRASQALVDQLAALGLVAGAHVAVDDGGFSGWAFEHIIAPLNTELQSYFAILMEMAAAAAAHLALLTHGGGSRAQTAESAEGVLRIVERLHQQRLKVHNGILELRRRFHAGVRYAPEHDLPHLTAPDDAMRTYAFIFALAQVADKATALARLVAGHRVRYRLWQ</sequence>
<feature type="region of interest" description="Disordered" evidence="5">
    <location>
        <begin position="523"/>
        <end position="546"/>
    </location>
</feature>
<accession>A0A835SXZ7</accession>
<dbReference type="GO" id="GO:0016020">
    <property type="term" value="C:membrane"/>
    <property type="evidence" value="ECO:0007669"/>
    <property type="project" value="UniProtKB-SubCell"/>
</dbReference>
<evidence type="ECO:0000256" key="1">
    <source>
        <dbReference type="ARBA" id="ARBA00004141"/>
    </source>
</evidence>
<dbReference type="Pfam" id="PF13515">
    <property type="entry name" value="FUSC_2"/>
    <property type="match status" value="1"/>
</dbReference>
<keyword evidence="3 6" id="KW-1133">Transmembrane helix</keyword>
<organism evidence="8 9">
    <name type="scientific">Chlamydomonas incerta</name>
    <dbReference type="NCBI Taxonomy" id="51695"/>
    <lineage>
        <taxon>Eukaryota</taxon>
        <taxon>Viridiplantae</taxon>
        <taxon>Chlorophyta</taxon>
        <taxon>core chlorophytes</taxon>
        <taxon>Chlorophyceae</taxon>
        <taxon>CS clade</taxon>
        <taxon>Chlamydomonadales</taxon>
        <taxon>Chlamydomonadaceae</taxon>
        <taxon>Chlamydomonas</taxon>
    </lineage>
</organism>
<feature type="compositionally biased region" description="Low complexity" evidence="5">
    <location>
        <begin position="673"/>
        <end position="695"/>
    </location>
</feature>
<feature type="domain" description="Integral membrane bound transporter" evidence="7">
    <location>
        <begin position="904"/>
        <end position="1024"/>
    </location>
</feature>
<proteinExistence type="predicted"/>
<feature type="compositionally biased region" description="Basic and acidic residues" evidence="5">
    <location>
        <begin position="535"/>
        <end position="546"/>
    </location>
</feature>
<feature type="transmembrane region" description="Helical" evidence="6">
    <location>
        <begin position="43"/>
        <end position="70"/>
    </location>
</feature>
<keyword evidence="9" id="KW-1185">Reference proteome</keyword>
<evidence type="ECO:0000256" key="6">
    <source>
        <dbReference type="SAM" id="Phobius"/>
    </source>
</evidence>